<comment type="cofactor">
    <cofactor evidence="11">
        <name>Mg(2+)</name>
        <dbReference type="ChEBI" id="CHEBI:18420"/>
    </cofactor>
    <text evidence="11">Binds 1 Mg(2+) ion per subunit.</text>
</comment>
<evidence type="ECO:0000256" key="3">
    <source>
        <dbReference type="ARBA" id="ARBA00022759"/>
    </source>
</evidence>
<evidence type="ECO:0000256" key="2">
    <source>
        <dbReference type="ARBA" id="ARBA00022723"/>
    </source>
</evidence>
<feature type="active site" evidence="11">
    <location>
        <position position="37"/>
    </location>
</feature>
<dbReference type="GO" id="GO:0008821">
    <property type="term" value="F:crossover junction DNA endonuclease activity"/>
    <property type="evidence" value="ECO:0007669"/>
    <property type="project" value="UniProtKB-UniRule"/>
</dbReference>
<evidence type="ECO:0000256" key="6">
    <source>
        <dbReference type="ARBA" id="ARBA00022842"/>
    </source>
</evidence>
<evidence type="ECO:0000256" key="7">
    <source>
        <dbReference type="ARBA" id="ARBA00023125"/>
    </source>
</evidence>
<evidence type="ECO:0000256" key="11">
    <source>
        <dbReference type="HAMAP-Rule" id="MF_01490"/>
    </source>
</evidence>
<comment type="subunit">
    <text evidence="11">Homodimer.</text>
</comment>
<dbReference type="RefSeq" id="WP_285272771.1">
    <property type="nucleotide sequence ID" value="NZ_JASNVW010000001.1"/>
</dbReference>
<feature type="binding site" evidence="11">
    <location>
        <position position="48"/>
    </location>
    <ligand>
        <name>Mg(2+)</name>
        <dbReference type="ChEBI" id="CHEBI:18420"/>
    </ligand>
</feature>
<dbReference type="GO" id="GO:0000287">
    <property type="term" value="F:magnesium ion binding"/>
    <property type="evidence" value="ECO:0007669"/>
    <property type="project" value="UniProtKB-UniRule"/>
</dbReference>
<keyword evidence="3 11" id="KW-0255">Endonuclease</keyword>
<evidence type="ECO:0000256" key="5">
    <source>
        <dbReference type="ARBA" id="ARBA00022801"/>
    </source>
</evidence>
<evidence type="ECO:0000256" key="8">
    <source>
        <dbReference type="ARBA" id="ARBA00023172"/>
    </source>
</evidence>
<comment type="similarity">
    <text evidence="11">Belongs to the Holliday junction resolvase Hjc family.</text>
</comment>
<comment type="function">
    <text evidence="11">A structure-specific endonuclease that resolves Holliday junction (HJ) intermediates during genetic recombination. Cleaves 4-way DNA junctions introducing paired nicks in opposing strands, leaving a 5'-terminal phosphate and a 3'-terminal hydroxyl group that are subsequently ligated to produce recombinant products.</text>
</comment>
<keyword evidence="9 11" id="KW-0234">DNA repair</keyword>
<evidence type="ECO:0000256" key="4">
    <source>
        <dbReference type="ARBA" id="ARBA00022763"/>
    </source>
</evidence>
<reference evidence="12 13" key="1">
    <citation type="submission" date="2023-05" db="EMBL/GenBank/DDBJ databases">
        <title>A new hyperthermophilic archaea 'Ignisphaera cupida' sp. nov. and description of the family 'Ignisphaeraceae' fam. nov.</title>
        <authorList>
            <person name="Podosokorskaya O.A."/>
            <person name="Elcheninov A.G."/>
            <person name="Klukina A."/>
            <person name="Merkel A.Y."/>
        </authorList>
    </citation>
    <scope>NUCLEOTIDE SEQUENCE [LARGE SCALE GENOMIC DNA]</scope>
    <source>
        <strain evidence="12 13">4213-co</strain>
    </source>
</reference>
<keyword evidence="6 11" id="KW-0460">Magnesium</keyword>
<evidence type="ECO:0000313" key="13">
    <source>
        <dbReference type="Proteomes" id="UP001529235"/>
    </source>
</evidence>
<dbReference type="GO" id="GO:0006281">
    <property type="term" value="P:DNA repair"/>
    <property type="evidence" value="ECO:0007669"/>
    <property type="project" value="UniProtKB-UniRule"/>
</dbReference>
<dbReference type="GO" id="GO:0006310">
    <property type="term" value="P:DNA recombination"/>
    <property type="evidence" value="ECO:0007669"/>
    <property type="project" value="UniProtKB-UniRule"/>
</dbReference>
<comment type="catalytic activity">
    <reaction evidence="10 11">
        <text>Endonucleolytic cleavage at a junction such as a reciprocal single-stranded crossover between two homologous DNA duplexes (Holliday junction).</text>
        <dbReference type="EC" id="3.1.21.10"/>
    </reaction>
</comment>
<dbReference type="EMBL" id="JASNVW010000001">
    <property type="protein sequence ID" value="MDK6027786.1"/>
    <property type="molecule type" value="Genomic_DNA"/>
</dbReference>
<dbReference type="Pfam" id="PF01870">
    <property type="entry name" value="Hjc"/>
    <property type="match status" value="1"/>
</dbReference>
<dbReference type="InterPro" id="IPR002732">
    <property type="entry name" value="Hjc"/>
</dbReference>
<keyword evidence="1 11" id="KW-0540">Nuclease</keyword>
<dbReference type="PANTHER" id="PTHR39651">
    <property type="entry name" value="HOLLIDAY JUNCTION RESOLVASE HJC"/>
    <property type="match status" value="1"/>
</dbReference>
<evidence type="ECO:0000256" key="9">
    <source>
        <dbReference type="ARBA" id="ARBA00023204"/>
    </source>
</evidence>
<keyword evidence="7 11" id="KW-0238">DNA-binding</keyword>
<accession>A0ABD4Z391</accession>
<keyword evidence="8 11" id="KW-0233">DNA recombination</keyword>
<dbReference type="HAMAP" id="MF_01490">
    <property type="entry name" value="HJ_Resolv_Hjc"/>
    <property type="match status" value="1"/>
</dbReference>
<keyword evidence="2 11" id="KW-0479">Metal-binding</keyword>
<keyword evidence="13" id="KW-1185">Reference proteome</keyword>
<protein>
    <recommendedName>
        <fullName evidence="11">Crossover junction endodeoxyribonuclease Hjc</fullName>
        <shortName evidence="11">Hjc</shortName>
        <ecNumber evidence="11">3.1.21.10</ecNumber>
    </recommendedName>
    <alternativeName>
        <fullName evidence="11">Holliday junction resolvase Hjc</fullName>
    </alternativeName>
</protein>
<dbReference type="Proteomes" id="UP001529235">
    <property type="component" value="Unassembled WGS sequence"/>
</dbReference>
<keyword evidence="5 11" id="KW-0378">Hydrolase</keyword>
<dbReference type="AlphaFoldDB" id="A0ABD4Z391"/>
<feature type="site" description="Transition state stabilizer" evidence="11">
    <location>
        <position position="63"/>
    </location>
</feature>
<dbReference type="GO" id="GO:0003677">
    <property type="term" value="F:DNA binding"/>
    <property type="evidence" value="ECO:0007669"/>
    <property type="project" value="UniProtKB-KW"/>
</dbReference>
<gene>
    <name evidence="11 12" type="primary">hjc</name>
    <name evidence="12" type="ORF">QPL79_00150</name>
</gene>
<organism evidence="12 13">
    <name type="scientific">Ignisphaera cupida</name>
    <dbReference type="NCBI Taxonomy" id="3050454"/>
    <lineage>
        <taxon>Archaea</taxon>
        <taxon>Thermoproteota</taxon>
        <taxon>Thermoprotei</taxon>
        <taxon>Desulfurococcales</taxon>
        <taxon>Desulfurococcaceae</taxon>
        <taxon>Ignisphaera</taxon>
    </lineage>
</organism>
<dbReference type="EC" id="3.1.21.10" evidence="11"/>
<dbReference type="PIRSF" id="PIRSF004985">
    <property type="entry name" value="Hlld_jn_rslvs_ar"/>
    <property type="match status" value="1"/>
</dbReference>
<evidence type="ECO:0000256" key="10">
    <source>
        <dbReference type="ARBA" id="ARBA00029354"/>
    </source>
</evidence>
<feature type="binding site" evidence="11">
    <location>
        <position position="17"/>
    </location>
    <ligand>
        <name>Mg(2+)</name>
        <dbReference type="ChEBI" id="CHEBI:18420"/>
    </ligand>
</feature>
<dbReference type="InterPro" id="IPR011335">
    <property type="entry name" value="Restrct_endonuc-II-like"/>
</dbReference>
<evidence type="ECO:0000313" key="12">
    <source>
        <dbReference type="EMBL" id="MDK6027786.1"/>
    </source>
</evidence>
<dbReference type="NCBIfam" id="NF040854">
    <property type="entry name" value="Hol_resolv_Hjc"/>
    <property type="match status" value="1"/>
</dbReference>
<dbReference type="PANTHER" id="PTHR39651:SF1">
    <property type="entry name" value="HOLLIDAY JUNCTION RESOLVASE HJC"/>
    <property type="match status" value="1"/>
</dbReference>
<proteinExistence type="inferred from homology"/>
<keyword evidence="4 11" id="KW-0227">DNA damage</keyword>
<evidence type="ECO:0000256" key="1">
    <source>
        <dbReference type="ARBA" id="ARBA00022722"/>
    </source>
</evidence>
<comment type="caution">
    <text evidence="12">The sequence shown here is derived from an EMBL/GenBank/DDBJ whole genome shotgun (WGS) entry which is preliminary data.</text>
</comment>
<feature type="binding site" evidence="11">
    <location>
        <position position="61"/>
    </location>
    <ligand>
        <name>Mg(2+)</name>
        <dbReference type="ChEBI" id="CHEBI:18420"/>
    </ligand>
</feature>
<sequence length="157" mass="17628">MSNNNVKKIRSSGTSAERELVKKLWKMGFAVIRGPASGAKIKRGIYPDVVAIKDSKIFVFEVKRRKEPKTVYIEMSQILKTIEFAKRAGGEALLAIKIDSLKSWKVIELTQFLSASMNSGKRIKISRDVIDNAEELFTYISKKLSIGLDKFISQSNA</sequence>
<dbReference type="InterPro" id="IPR014428">
    <property type="entry name" value="Hjc_arc"/>
</dbReference>
<dbReference type="InterPro" id="IPR011856">
    <property type="entry name" value="tRNA_endonuc-like_dom_sf"/>
</dbReference>
<dbReference type="SUPFAM" id="SSF52980">
    <property type="entry name" value="Restriction endonuclease-like"/>
    <property type="match status" value="1"/>
</dbReference>
<dbReference type="Gene3D" id="3.40.1350.10">
    <property type="match status" value="1"/>
</dbReference>
<name>A0ABD4Z391_9CREN</name>